<dbReference type="RefSeq" id="WP_052548007.1">
    <property type="nucleotide sequence ID" value="NZ_JMCC02000020.1"/>
</dbReference>
<dbReference type="InterPro" id="IPR011042">
    <property type="entry name" value="6-blade_b-propeller_TolB-like"/>
</dbReference>
<organism evidence="2 3">
    <name type="scientific">Enhygromyxa salina</name>
    <dbReference type="NCBI Taxonomy" id="215803"/>
    <lineage>
        <taxon>Bacteria</taxon>
        <taxon>Pseudomonadati</taxon>
        <taxon>Myxococcota</taxon>
        <taxon>Polyangia</taxon>
        <taxon>Nannocystales</taxon>
        <taxon>Nannocystaceae</taxon>
        <taxon>Enhygromyxa</taxon>
    </lineage>
</organism>
<feature type="region of interest" description="Disordered" evidence="1">
    <location>
        <begin position="28"/>
        <end position="57"/>
    </location>
</feature>
<protein>
    <recommendedName>
        <fullName evidence="4">NHL repeat protein</fullName>
    </recommendedName>
</protein>
<gene>
    <name evidence="2" type="ORF">DB30_02840</name>
</gene>
<evidence type="ECO:0008006" key="4">
    <source>
        <dbReference type="Google" id="ProtNLM"/>
    </source>
</evidence>
<dbReference type="SUPFAM" id="SSF50952">
    <property type="entry name" value="Soluble quinoprotein glucose dehydrogenase"/>
    <property type="match status" value="1"/>
</dbReference>
<name>A0A0C2DDU2_9BACT</name>
<dbReference type="Proteomes" id="UP000031599">
    <property type="component" value="Unassembled WGS sequence"/>
</dbReference>
<dbReference type="Gene3D" id="2.120.10.30">
    <property type="entry name" value="TolB, C-terminal domain"/>
    <property type="match status" value="1"/>
</dbReference>
<dbReference type="SUPFAM" id="SSF63829">
    <property type="entry name" value="Calcium-dependent phosphotriesterase"/>
    <property type="match status" value="1"/>
</dbReference>
<proteinExistence type="predicted"/>
<feature type="compositionally biased region" description="Acidic residues" evidence="1">
    <location>
        <begin position="38"/>
        <end position="50"/>
    </location>
</feature>
<sequence length="384" mass="40786">MSTLSSAPRLLAIGSCLFISACTDDRQSEAGDNATETGDGDPTGDGDGDPAGDVPEFGETFTVIGTAADGLDAPRDLEFAPGAPNQLWTYNTAIHGTVIYFDPGTPQQTSEIRVDAYGPHFMAYVSSAAFGDNGNFASCQESRNEWNVGPQAPDDFMGPSLWPGDLTIFAMVGQQFPPGAIEGSHLDMLHQSPLCMGIAHDVDNVYWVFDGMNGNIVRYDFQSDHGPGGSDHSDGIIDRYIDATVTRVANVPGHMELDHATGMLYIADTGGGRIMRLDTSSGTNTGPLPGEWDGADYSGWEGADYQVMVDGIDEPSGLALRGGRLFVSEHGTGDIIAFDLVDMDGGEIGRMSTPAAQIMGITFGPEGKLWYVDPVTNELVRVDP</sequence>
<evidence type="ECO:0000313" key="3">
    <source>
        <dbReference type="Proteomes" id="UP000031599"/>
    </source>
</evidence>
<dbReference type="InterPro" id="IPR011041">
    <property type="entry name" value="Quinoprot_gluc/sorb_DH_b-prop"/>
</dbReference>
<comment type="caution">
    <text evidence="2">The sequence shown here is derived from an EMBL/GenBank/DDBJ whole genome shotgun (WGS) entry which is preliminary data.</text>
</comment>
<evidence type="ECO:0000256" key="1">
    <source>
        <dbReference type="SAM" id="MobiDB-lite"/>
    </source>
</evidence>
<evidence type="ECO:0000313" key="2">
    <source>
        <dbReference type="EMBL" id="KIG17807.1"/>
    </source>
</evidence>
<accession>A0A0C2DDU2</accession>
<reference evidence="2 3" key="1">
    <citation type="submission" date="2014-12" db="EMBL/GenBank/DDBJ databases">
        <title>Genome assembly of Enhygromyxa salina DSM 15201.</title>
        <authorList>
            <person name="Sharma G."/>
            <person name="Subramanian S."/>
        </authorList>
    </citation>
    <scope>NUCLEOTIDE SEQUENCE [LARGE SCALE GENOMIC DNA]</scope>
    <source>
        <strain evidence="2 3">DSM 15201</strain>
    </source>
</reference>
<dbReference type="AlphaFoldDB" id="A0A0C2DDU2"/>
<dbReference type="EMBL" id="JMCC02000020">
    <property type="protein sequence ID" value="KIG17807.1"/>
    <property type="molecule type" value="Genomic_DNA"/>
</dbReference>